<dbReference type="PANTHER" id="PTHR45629:SF7">
    <property type="entry name" value="DNA EXCISION REPAIR PROTEIN ERCC-6-RELATED"/>
    <property type="match status" value="1"/>
</dbReference>
<dbReference type="InterPro" id="IPR050496">
    <property type="entry name" value="SNF2_RAD54_helicase_repair"/>
</dbReference>
<dbReference type="InterPro" id="IPR014001">
    <property type="entry name" value="Helicase_ATP-bd"/>
</dbReference>
<organism evidence="5 6">
    <name type="scientific">Mordavella massiliensis</name>
    <dbReference type="NCBI Taxonomy" id="1871024"/>
    <lineage>
        <taxon>Bacteria</taxon>
        <taxon>Bacillati</taxon>
        <taxon>Bacillota</taxon>
        <taxon>Clostridia</taxon>
        <taxon>Eubacteriales</taxon>
        <taxon>Clostridiaceae</taxon>
        <taxon>Mordavella</taxon>
    </lineage>
</organism>
<reference evidence="5" key="2">
    <citation type="journal article" date="2021" name="Sci. Rep.">
        <title>The distribution of antibiotic resistance genes in chicken gut microbiota commensals.</title>
        <authorList>
            <person name="Juricova H."/>
            <person name="Matiasovicova J."/>
            <person name="Kubasova T."/>
            <person name="Cejkova D."/>
            <person name="Rychlik I."/>
        </authorList>
    </citation>
    <scope>NUCLEOTIDE SEQUENCE</scope>
    <source>
        <strain evidence="5">An582</strain>
    </source>
</reference>
<dbReference type="RefSeq" id="WP_204907329.1">
    <property type="nucleotide sequence ID" value="NZ_JACJKS010000023.1"/>
</dbReference>
<dbReference type="Pfam" id="PF01555">
    <property type="entry name" value="N6_N4_Mtase"/>
    <property type="match status" value="1"/>
</dbReference>
<dbReference type="Proteomes" id="UP000705508">
    <property type="component" value="Unassembled WGS sequence"/>
</dbReference>
<dbReference type="GO" id="GO:0008170">
    <property type="term" value="F:N-methyltransferase activity"/>
    <property type="evidence" value="ECO:0007669"/>
    <property type="project" value="InterPro"/>
</dbReference>
<evidence type="ECO:0000256" key="3">
    <source>
        <dbReference type="ARBA" id="ARBA00022747"/>
    </source>
</evidence>
<accession>A0A939BHQ1</accession>
<dbReference type="InterPro" id="IPR002941">
    <property type="entry name" value="DNA_methylase_N4/N6"/>
</dbReference>
<reference evidence="5" key="1">
    <citation type="submission" date="2020-08" db="EMBL/GenBank/DDBJ databases">
        <authorList>
            <person name="Cejkova D."/>
            <person name="Kubasova T."/>
            <person name="Jahodarova E."/>
            <person name="Rychlik I."/>
        </authorList>
    </citation>
    <scope>NUCLEOTIDE SEQUENCE</scope>
    <source>
        <strain evidence="5">An582</strain>
    </source>
</reference>
<dbReference type="InterPro" id="IPR027417">
    <property type="entry name" value="P-loop_NTPase"/>
</dbReference>
<dbReference type="InterPro" id="IPR038718">
    <property type="entry name" value="SNF2-like_sf"/>
</dbReference>
<dbReference type="AlphaFoldDB" id="A0A939BHQ1"/>
<dbReference type="InterPro" id="IPR029063">
    <property type="entry name" value="SAM-dependent_MTases_sf"/>
</dbReference>
<protein>
    <submittedName>
        <fullName evidence="5">DNA methylase N-4</fullName>
    </submittedName>
</protein>
<dbReference type="SUPFAM" id="SSF52540">
    <property type="entry name" value="P-loop containing nucleoside triphosphate hydrolases"/>
    <property type="match status" value="2"/>
</dbReference>
<dbReference type="Gene3D" id="3.40.50.10810">
    <property type="entry name" value="Tandem AAA-ATPase domain"/>
    <property type="match status" value="1"/>
</dbReference>
<dbReference type="PROSITE" id="PS51192">
    <property type="entry name" value="HELICASE_ATP_BIND_1"/>
    <property type="match status" value="1"/>
</dbReference>
<evidence type="ECO:0000256" key="1">
    <source>
        <dbReference type="ARBA" id="ARBA00022603"/>
    </source>
</evidence>
<dbReference type="EMBL" id="JACJKS010000023">
    <property type="protein sequence ID" value="MBM6949328.1"/>
    <property type="molecule type" value="Genomic_DNA"/>
</dbReference>
<dbReference type="InterPro" id="IPR001091">
    <property type="entry name" value="RM_Methyltransferase"/>
</dbReference>
<evidence type="ECO:0000256" key="2">
    <source>
        <dbReference type="ARBA" id="ARBA00022679"/>
    </source>
</evidence>
<evidence type="ECO:0000259" key="4">
    <source>
        <dbReference type="PROSITE" id="PS51192"/>
    </source>
</evidence>
<feature type="domain" description="Helicase ATP-binding" evidence="4">
    <location>
        <begin position="38"/>
        <end position="192"/>
    </location>
</feature>
<evidence type="ECO:0000313" key="5">
    <source>
        <dbReference type="EMBL" id="MBM6949328.1"/>
    </source>
</evidence>
<dbReference type="SMART" id="SM00487">
    <property type="entry name" value="DEXDc"/>
    <property type="match status" value="1"/>
</dbReference>
<dbReference type="PRINTS" id="PR00508">
    <property type="entry name" value="S21N4MTFRASE"/>
</dbReference>
<dbReference type="Gene3D" id="3.40.50.150">
    <property type="entry name" value="Vaccinia Virus protein VP39"/>
    <property type="match status" value="1"/>
</dbReference>
<keyword evidence="1 5" id="KW-0489">Methyltransferase</keyword>
<name>A0A939BHQ1_9CLOT</name>
<comment type="caution">
    <text evidence="5">The sequence shown here is derived from an EMBL/GenBank/DDBJ whole genome shotgun (WGS) entry which is preliminary data.</text>
</comment>
<evidence type="ECO:0000313" key="6">
    <source>
        <dbReference type="Proteomes" id="UP000705508"/>
    </source>
</evidence>
<dbReference type="GO" id="GO:0003677">
    <property type="term" value="F:DNA binding"/>
    <property type="evidence" value="ECO:0007669"/>
    <property type="project" value="InterPro"/>
</dbReference>
<dbReference type="SUPFAM" id="SSF53335">
    <property type="entry name" value="S-adenosyl-L-methionine-dependent methyltransferases"/>
    <property type="match status" value="1"/>
</dbReference>
<keyword evidence="2" id="KW-0808">Transferase</keyword>
<dbReference type="Gene3D" id="3.40.50.300">
    <property type="entry name" value="P-loop containing nucleotide triphosphate hydrolases"/>
    <property type="match status" value="1"/>
</dbReference>
<dbReference type="GO" id="GO:0009307">
    <property type="term" value="P:DNA restriction-modification system"/>
    <property type="evidence" value="ECO:0007669"/>
    <property type="project" value="UniProtKB-KW"/>
</dbReference>
<dbReference type="GO" id="GO:0032259">
    <property type="term" value="P:methylation"/>
    <property type="evidence" value="ECO:0007669"/>
    <property type="project" value="UniProtKB-KW"/>
</dbReference>
<proteinExistence type="predicted"/>
<dbReference type="PANTHER" id="PTHR45629">
    <property type="entry name" value="SNF2/RAD54 FAMILY MEMBER"/>
    <property type="match status" value="1"/>
</dbReference>
<gene>
    <name evidence="5" type="ORF">H6A20_11835</name>
</gene>
<sequence length="831" mass="95853">MDYLEFLKTKIEIAPESGFAVDPGAVNKALKPHQRDAVVWALKGGRRALFESFGLGKTVQEIEFCHLAADKQGGRALIVLPLGVKQEFTRDAVELLGYEKPEYCRTMEEVYASDSEIVLTNYERVRDGDIRPDYFAATSLDEASVLRSFGSKTYQTFLDKFKGVPYKLVATATPSPNRYKELIHYAGYLEVMDTGQALTRFFQRDSTKANHLTLYPNMEDEFWLWVSSWALFITKPSDLDPGYSDDGYDLPPLEVRWHEIPVHYGDATEKDGQMTLFTDAAAGLKQAAEVKRNSIDVRVEKMKEIVEDSPGDHFVLWHDQEAERHAIKKALPETVDIYGSQDYDTREKRVIDFSEGRIRLFATKKSLSGSGCNFQKHCHREIFLGIDYEFNDFIQAVHRCYRFLQEAPVIIDIIYMENERQIKETLLRKWKDHNHMVEKMIEIVKKYGLSSAGKEQGLKRKMGVKAVRIEGNHYTAVHDDCVEEVRRMESNSIGLIHTSIPFGNHYEYSANYNDFGHNQNTERFFEQMDYLTPELLRVLEPGRVAAIHVKDRVLFGNATGTGMPTIEPFHALCIEHYMKHGFQYFGMITVVTDVVRENNQTYRLGWTEQCKDGSKMGVGCPEYVLLFRKLPSDRSNAYADDPVKKSKEEYTRAQWQIDAHGYWRSSGDRLVSKEELKEISVDNLQAVYRQYSREHVYSYEEHVALAEALDENGKLPATFMVVAPGSWNDLEVWDDINRMRTLNTTQSRRRQHMHVCPLQLDIVERIINRYSNEGDRVLDPFGGLMTVPMTAVKMNRYGYGIELNEDYFRDGVGYLKEAEDERDTPTLFDFM</sequence>
<keyword evidence="3" id="KW-0680">Restriction system</keyword>